<feature type="compositionally biased region" description="Low complexity" evidence="6">
    <location>
        <begin position="247"/>
        <end position="266"/>
    </location>
</feature>
<dbReference type="InterPro" id="IPR008979">
    <property type="entry name" value="Galactose-bd-like_sf"/>
</dbReference>
<dbReference type="EMBL" id="LT629701">
    <property type="protein sequence ID" value="SDM77924.1"/>
    <property type="molecule type" value="Genomic_DNA"/>
</dbReference>
<dbReference type="Pfam" id="PF02129">
    <property type="entry name" value="Peptidase_S15"/>
    <property type="match status" value="1"/>
</dbReference>
<keyword evidence="2" id="KW-0813">Transport</keyword>
<keyword evidence="7" id="KW-0472">Membrane</keyword>
<gene>
    <name evidence="9" type="ORF">SAMN04489726_3330</name>
</gene>
<dbReference type="Gene3D" id="3.40.50.300">
    <property type="entry name" value="P-loop containing nucleotide triphosphate hydrolases"/>
    <property type="match status" value="1"/>
</dbReference>
<dbReference type="PROSITE" id="PS50893">
    <property type="entry name" value="ABC_TRANSPORTER_2"/>
    <property type="match status" value="1"/>
</dbReference>
<organism evidence="9 10">
    <name type="scientific">Allokutzneria albata</name>
    <name type="common">Kibdelosporangium albatum</name>
    <dbReference type="NCBI Taxonomy" id="211114"/>
    <lineage>
        <taxon>Bacteria</taxon>
        <taxon>Bacillati</taxon>
        <taxon>Actinomycetota</taxon>
        <taxon>Actinomycetes</taxon>
        <taxon>Pseudonocardiales</taxon>
        <taxon>Pseudonocardiaceae</taxon>
        <taxon>Allokutzneria</taxon>
    </lineage>
</organism>
<evidence type="ECO:0000256" key="6">
    <source>
        <dbReference type="SAM" id="MobiDB-lite"/>
    </source>
</evidence>
<feature type="domain" description="ABC transporter" evidence="8">
    <location>
        <begin position="661"/>
        <end position="889"/>
    </location>
</feature>
<accession>A0A1G9W0D1</accession>
<dbReference type="PANTHER" id="PTHR43335:SF4">
    <property type="entry name" value="ABC TRANSPORTER, ATP-BINDING PROTEIN"/>
    <property type="match status" value="1"/>
</dbReference>
<reference evidence="9 10" key="1">
    <citation type="submission" date="2016-10" db="EMBL/GenBank/DDBJ databases">
        <authorList>
            <person name="de Groot N.N."/>
        </authorList>
    </citation>
    <scope>NUCLEOTIDE SEQUENCE [LARGE SCALE GENOMIC DNA]</scope>
    <source>
        <strain evidence="9 10">DSM 44149</strain>
    </source>
</reference>
<dbReference type="PROSITE" id="PS00211">
    <property type="entry name" value="ABC_TRANSPORTER_1"/>
    <property type="match status" value="1"/>
</dbReference>
<dbReference type="InterPro" id="IPR013736">
    <property type="entry name" value="Xaa-Pro_dipept_C"/>
</dbReference>
<evidence type="ECO:0000256" key="4">
    <source>
        <dbReference type="ARBA" id="ARBA00022801"/>
    </source>
</evidence>
<evidence type="ECO:0000256" key="7">
    <source>
        <dbReference type="SAM" id="Phobius"/>
    </source>
</evidence>
<dbReference type="SMART" id="SM00382">
    <property type="entry name" value="AAA"/>
    <property type="match status" value="1"/>
</dbReference>
<evidence type="ECO:0000313" key="9">
    <source>
        <dbReference type="EMBL" id="SDM77924.1"/>
    </source>
</evidence>
<dbReference type="Gene3D" id="3.40.50.1820">
    <property type="entry name" value="alpha/beta hydrolase"/>
    <property type="match status" value="2"/>
</dbReference>
<evidence type="ECO:0000259" key="8">
    <source>
        <dbReference type="PROSITE" id="PS50893"/>
    </source>
</evidence>
<dbReference type="SUPFAM" id="SSF52540">
    <property type="entry name" value="P-loop containing nucleoside triphosphate hydrolases"/>
    <property type="match status" value="1"/>
</dbReference>
<dbReference type="OrthoDB" id="9804819at2"/>
<proteinExistence type="inferred from homology"/>
<keyword evidence="3" id="KW-0547">Nucleotide-binding</keyword>
<dbReference type="InterPro" id="IPR029058">
    <property type="entry name" value="AB_hydrolase_fold"/>
</dbReference>
<dbReference type="PANTHER" id="PTHR43335">
    <property type="entry name" value="ABC TRANSPORTER, ATP-BINDING PROTEIN"/>
    <property type="match status" value="1"/>
</dbReference>
<evidence type="ECO:0000313" key="10">
    <source>
        <dbReference type="Proteomes" id="UP000183376"/>
    </source>
</evidence>
<dbReference type="InterPro" id="IPR000383">
    <property type="entry name" value="Xaa-Pro-like_dom"/>
</dbReference>
<feature type="transmembrane region" description="Helical" evidence="7">
    <location>
        <begin position="622"/>
        <end position="642"/>
    </location>
</feature>
<keyword evidence="10" id="KW-1185">Reference proteome</keyword>
<dbReference type="Pfam" id="PF00005">
    <property type="entry name" value="ABC_tran"/>
    <property type="match status" value="1"/>
</dbReference>
<evidence type="ECO:0000256" key="2">
    <source>
        <dbReference type="ARBA" id="ARBA00022448"/>
    </source>
</evidence>
<dbReference type="Pfam" id="PF08530">
    <property type="entry name" value="PepX_C"/>
    <property type="match status" value="1"/>
</dbReference>
<dbReference type="InterPro" id="IPR003593">
    <property type="entry name" value="AAA+_ATPase"/>
</dbReference>
<dbReference type="GO" id="GO:0016887">
    <property type="term" value="F:ATP hydrolysis activity"/>
    <property type="evidence" value="ECO:0007669"/>
    <property type="project" value="InterPro"/>
</dbReference>
<keyword evidence="4" id="KW-0378">Hydrolase</keyword>
<evidence type="ECO:0000256" key="3">
    <source>
        <dbReference type="ARBA" id="ARBA00022741"/>
    </source>
</evidence>
<dbReference type="RefSeq" id="WP_030431503.1">
    <property type="nucleotide sequence ID" value="NZ_JOEF01000019.1"/>
</dbReference>
<evidence type="ECO:0000256" key="5">
    <source>
        <dbReference type="ARBA" id="ARBA00022840"/>
    </source>
</evidence>
<evidence type="ECO:0000256" key="1">
    <source>
        <dbReference type="ARBA" id="ARBA00005417"/>
    </source>
</evidence>
<dbReference type="InterPro" id="IPR003439">
    <property type="entry name" value="ABC_transporter-like_ATP-bd"/>
</dbReference>
<keyword evidence="7" id="KW-1133">Transmembrane helix</keyword>
<dbReference type="GO" id="GO:0005524">
    <property type="term" value="F:ATP binding"/>
    <property type="evidence" value="ECO:0007669"/>
    <property type="project" value="UniProtKB-KW"/>
</dbReference>
<comment type="similarity">
    <text evidence="1">Belongs to the ABC transporter superfamily.</text>
</comment>
<dbReference type="InterPro" id="IPR027417">
    <property type="entry name" value="P-loop_NTPase"/>
</dbReference>
<dbReference type="SMART" id="SM00939">
    <property type="entry name" value="PepX_C"/>
    <property type="match status" value="1"/>
</dbReference>
<dbReference type="SUPFAM" id="SSF49785">
    <property type="entry name" value="Galactose-binding domain-like"/>
    <property type="match status" value="1"/>
</dbReference>
<dbReference type="eggNOG" id="COG1131">
    <property type="taxonomic scope" value="Bacteria"/>
</dbReference>
<dbReference type="eggNOG" id="COG2936">
    <property type="taxonomic scope" value="Bacteria"/>
</dbReference>
<sequence length="959" mass="98784">MPVPRSRNRALSLLALVALLICGGVVLWSNTPATPAPVTTRPVLLDVVDGPQRTERVQIDATLYLPERTPAPAVIVAHGFGGSKDSVAGDATELANRGFVVLAYSARGFGRSTGQIALNARDYEIADAEQLVSWLSRQPEVSLDGPGDPRVGVTGGSYGGALSLMLAGVDRRVDAIAPVITWNDLAQALVPNAATRDTAAPGTPAGGGSAENGVFKRAWAGMFFSSGLGPANTGGGGRGPEAPDPGVPSTGTGTTAPPGAATPPQGGERGAPNLGALGQGPATCGRFRPEVCAAYTEVATTGRAGQQTLDLLRRSSPVSVADKITVPSLIVQGERDTLFGLDQSDANARQIAAAGGKVKTIWYAGGHDGGGPGPVLRGQIADWFAFHLSGQGTDPGTGFSYAVQGAFRTGGGVSVREVVSAVYPGLRGQNPVRRDRFELIGGAQPVINPAGGNPAAVSGFPGLSDRVGGSSSALSTGLAVDIPGQSASFTTRPLDEQVLVAGAANVRLRVRSIPGQPATGEAVLFGKLYDVGPDGRRTLAGGAVAPVRVTGLPADGSPVEVTVALPGVVRPIEAGHRIQVVFATTDQSFAGATEPATHLVEVDPTLWVPVVPGTRSASPAPVGALIGIGVVLAVAVAAALVARFRRRHADDVDQSLVDTPLVISGLRKEYKGGLRAVDGLSFTVERGQVLGLLGPNGAGKTTTLRMLMGLVQPTEGEIRVFGHRVRSGAPVLSRIGSFVEGSGFLPHLSGEANLRLYWAATGRPAEEARFDEALEIAGLGKAVRRRVGTYSQGMRQRLAIAQAMLGLPDLLVLDEPANGLDPPQIHQMRDVLRRYAATGRTVVVSSHLLAEVEQTCTHVVVMHRGRLVASGEVTEIVAGGGAASFRVDRPSSAVNTLRTLEGVSEVSAEGEFVSAELGLLPRAVAVAALVQAGIAVEQAGPRRRLEDAFLQLVGEESVQ</sequence>
<dbReference type="InterPro" id="IPR017871">
    <property type="entry name" value="ABC_transporter-like_CS"/>
</dbReference>
<feature type="region of interest" description="Disordered" evidence="6">
    <location>
        <begin position="229"/>
        <end position="277"/>
    </location>
</feature>
<dbReference type="Gene3D" id="2.60.120.260">
    <property type="entry name" value="Galactose-binding domain-like"/>
    <property type="match status" value="1"/>
</dbReference>
<keyword evidence="5 9" id="KW-0067">ATP-binding</keyword>
<protein>
    <submittedName>
        <fullName evidence="9">ABC-2 type transport system ATP-binding protein</fullName>
    </submittedName>
</protein>
<dbReference type="SUPFAM" id="SSF53474">
    <property type="entry name" value="alpha/beta-Hydrolases"/>
    <property type="match status" value="1"/>
</dbReference>
<dbReference type="AlphaFoldDB" id="A0A1G9W0D1"/>
<dbReference type="GO" id="GO:0008239">
    <property type="term" value="F:dipeptidyl-peptidase activity"/>
    <property type="evidence" value="ECO:0007669"/>
    <property type="project" value="InterPro"/>
</dbReference>
<keyword evidence="7" id="KW-0812">Transmembrane</keyword>
<name>A0A1G9W0D1_ALLAB</name>
<dbReference type="Proteomes" id="UP000183376">
    <property type="component" value="Chromosome I"/>
</dbReference>
<dbReference type="STRING" id="211114.SAMN04489726_3330"/>